<feature type="transmembrane region" description="Helical" evidence="1">
    <location>
        <begin position="100"/>
        <end position="118"/>
    </location>
</feature>
<feature type="transmembrane region" description="Helical" evidence="1">
    <location>
        <begin position="62"/>
        <end position="80"/>
    </location>
</feature>
<accession>A0A0F4QFF9</accession>
<dbReference type="AlphaFoldDB" id="A0A0F4QFF9"/>
<feature type="transmembrane region" description="Helical" evidence="1">
    <location>
        <begin position="124"/>
        <end position="143"/>
    </location>
</feature>
<comment type="caution">
    <text evidence="2">The sequence shown here is derived from an EMBL/GenBank/DDBJ whole genome shotgun (WGS) entry which is preliminary data.</text>
</comment>
<protein>
    <submittedName>
        <fullName evidence="2">Membrane protein</fullName>
    </submittedName>
</protein>
<sequence length="161" mass="18908">MSKLQAGYGPEYWDKYGVYRTPVGFNLTLLVLLRPLFLWLVSALTWRPDLDLMSLFFHSKQHFFVAVMIASLALIPTVLFSLRRPTSSPKLARYWRHMRWPLLIAASLDLAWLGMQIVQAHYQFSFYLAIQAVLVCWVILYLLKSRYLTCFFGDWPEPENN</sequence>
<evidence type="ECO:0000313" key="2">
    <source>
        <dbReference type="EMBL" id="KJZ06448.1"/>
    </source>
</evidence>
<name>A0A0F4QFF9_9GAMM</name>
<keyword evidence="3" id="KW-1185">Reference proteome</keyword>
<dbReference type="RefSeq" id="WP_046006589.1">
    <property type="nucleotide sequence ID" value="NZ_JXYA01000049.1"/>
</dbReference>
<gene>
    <name evidence="2" type="ORF">TW77_19170</name>
</gene>
<dbReference type="OrthoDB" id="6314776at2"/>
<dbReference type="PATRIC" id="fig|43658.5.peg.4049"/>
<keyword evidence="1" id="KW-0472">Membrane</keyword>
<keyword evidence="1" id="KW-0812">Transmembrane</keyword>
<dbReference type="Proteomes" id="UP000033452">
    <property type="component" value="Unassembled WGS sequence"/>
</dbReference>
<dbReference type="Pfam" id="PF11143">
    <property type="entry name" value="DUF2919"/>
    <property type="match status" value="1"/>
</dbReference>
<dbReference type="InterPro" id="IPR021318">
    <property type="entry name" value="DUF2919"/>
</dbReference>
<dbReference type="EMBL" id="JXYA01000049">
    <property type="protein sequence ID" value="KJZ06448.1"/>
    <property type="molecule type" value="Genomic_DNA"/>
</dbReference>
<evidence type="ECO:0000256" key="1">
    <source>
        <dbReference type="SAM" id="Phobius"/>
    </source>
</evidence>
<keyword evidence="1" id="KW-1133">Transmembrane helix</keyword>
<feature type="transmembrane region" description="Helical" evidence="1">
    <location>
        <begin position="23"/>
        <end position="42"/>
    </location>
</feature>
<proteinExistence type="predicted"/>
<reference evidence="2 3" key="1">
    <citation type="journal article" date="2015" name="BMC Genomics">
        <title>Genome mining reveals unlocked bioactive potential of marine Gram-negative bacteria.</title>
        <authorList>
            <person name="Machado H."/>
            <person name="Sonnenschein E.C."/>
            <person name="Melchiorsen J."/>
            <person name="Gram L."/>
        </authorList>
    </citation>
    <scope>NUCLEOTIDE SEQUENCE [LARGE SCALE GENOMIC DNA]</scope>
    <source>
        <strain evidence="2 3">S2471</strain>
    </source>
</reference>
<evidence type="ECO:0000313" key="3">
    <source>
        <dbReference type="Proteomes" id="UP000033452"/>
    </source>
</evidence>
<organism evidence="2 3">
    <name type="scientific">Pseudoalteromonas rubra</name>
    <dbReference type="NCBI Taxonomy" id="43658"/>
    <lineage>
        <taxon>Bacteria</taxon>
        <taxon>Pseudomonadati</taxon>
        <taxon>Pseudomonadota</taxon>
        <taxon>Gammaproteobacteria</taxon>
        <taxon>Alteromonadales</taxon>
        <taxon>Pseudoalteromonadaceae</taxon>
        <taxon>Pseudoalteromonas</taxon>
    </lineage>
</organism>